<dbReference type="PANTHER" id="PTHR43686:SF1">
    <property type="entry name" value="AMINOTRAN_5 DOMAIN-CONTAINING PROTEIN"/>
    <property type="match status" value="1"/>
</dbReference>
<dbReference type="NCBIfam" id="NF007972">
    <property type="entry name" value="PRK10696.1"/>
    <property type="match status" value="1"/>
</dbReference>
<comment type="subunit">
    <text evidence="13">Homodimer.</text>
</comment>
<feature type="short sequence motif" description="PP-loop motif" evidence="13">
    <location>
        <begin position="63"/>
        <end position="68"/>
    </location>
</feature>
<evidence type="ECO:0000256" key="9">
    <source>
        <dbReference type="ARBA" id="ARBA00022842"/>
    </source>
</evidence>
<dbReference type="Pfam" id="PF01171">
    <property type="entry name" value="ATP_bind_3"/>
    <property type="match status" value="1"/>
</dbReference>
<protein>
    <recommendedName>
        <fullName evidence="13">tRNA-cytidine(32) 2-sulfurtransferase</fullName>
        <ecNumber evidence="13">2.8.1.-</ecNumber>
    </recommendedName>
    <alternativeName>
        <fullName evidence="13">Two-thiocytidine biosynthesis protein A</fullName>
    </alternativeName>
    <alternativeName>
        <fullName evidence="13">tRNA 2-thiocytidine biosynthesis protein TtcA</fullName>
    </alternativeName>
</protein>
<evidence type="ECO:0000256" key="5">
    <source>
        <dbReference type="ARBA" id="ARBA00022694"/>
    </source>
</evidence>
<dbReference type="Proteomes" id="UP001157046">
    <property type="component" value="Unassembled WGS sequence"/>
</dbReference>
<evidence type="ECO:0000256" key="11">
    <source>
        <dbReference type="ARBA" id="ARBA00023004"/>
    </source>
</evidence>
<dbReference type="InterPro" id="IPR012089">
    <property type="entry name" value="tRNA_Cyd_32_2_STrfase"/>
</dbReference>
<keyword evidence="1 13" id="KW-0004">4Fe-4S</keyword>
<keyword evidence="6 13" id="KW-0479">Metal-binding</keyword>
<comment type="cofactor">
    <cofactor evidence="13">
        <name>Mg(2+)</name>
        <dbReference type="ChEBI" id="CHEBI:18420"/>
    </cofactor>
</comment>
<comment type="catalytic activity">
    <reaction evidence="13">
        <text>cytidine(32) in tRNA + S-sulfanyl-L-cysteinyl-[cysteine desulfurase] + AH2 + ATP = 2-thiocytidine(32) in tRNA + L-cysteinyl-[cysteine desulfurase] + A + AMP + diphosphate + H(+)</text>
        <dbReference type="Rhea" id="RHEA:57048"/>
        <dbReference type="Rhea" id="RHEA-COMP:10288"/>
        <dbReference type="Rhea" id="RHEA-COMP:12157"/>
        <dbReference type="Rhea" id="RHEA-COMP:12158"/>
        <dbReference type="Rhea" id="RHEA-COMP:14821"/>
        <dbReference type="ChEBI" id="CHEBI:13193"/>
        <dbReference type="ChEBI" id="CHEBI:15378"/>
        <dbReference type="ChEBI" id="CHEBI:17499"/>
        <dbReference type="ChEBI" id="CHEBI:29950"/>
        <dbReference type="ChEBI" id="CHEBI:30616"/>
        <dbReference type="ChEBI" id="CHEBI:33019"/>
        <dbReference type="ChEBI" id="CHEBI:61963"/>
        <dbReference type="ChEBI" id="CHEBI:82748"/>
        <dbReference type="ChEBI" id="CHEBI:141453"/>
        <dbReference type="ChEBI" id="CHEBI:456215"/>
    </reaction>
</comment>
<evidence type="ECO:0000256" key="13">
    <source>
        <dbReference type="HAMAP-Rule" id="MF_01850"/>
    </source>
</evidence>
<comment type="pathway">
    <text evidence="13">tRNA modification.</text>
</comment>
<keyword evidence="8 13" id="KW-0067">ATP-binding</keyword>
<dbReference type="InterPro" id="IPR011063">
    <property type="entry name" value="TilS/TtcA_N"/>
</dbReference>
<name>A0ABQ6J431_9GAMM</name>
<keyword evidence="11 13" id="KW-0408">Iron</keyword>
<evidence type="ECO:0000256" key="1">
    <source>
        <dbReference type="ARBA" id="ARBA00022485"/>
    </source>
</evidence>
<comment type="cofactor">
    <cofactor evidence="13">
        <name>[4Fe-4S] cluster</name>
        <dbReference type="ChEBI" id="CHEBI:49883"/>
    </cofactor>
    <text evidence="13">Binds 1 [4Fe-4S] cluster per subunit. The cluster is chelated by three Cys residues, the fourth Fe has a free coordination site that may bind a sulfur atom transferred from the persulfide of IscS.</text>
</comment>
<feature type="binding site" evidence="13">
    <location>
        <position position="141"/>
    </location>
    <ligand>
        <name>[4Fe-4S] cluster</name>
        <dbReference type="ChEBI" id="CHEBI:49883"/>
    </ligand>
</feature>
<keyword evidence="4 13" id="KW-0808">Transferase</keyword>
<evidence type="ECO:0000313" key="15">
    <source>
        <dbReference type="EMBL" id="GMA82233.1"/>
    </source>
</evidence>
<dbReference type="CDD" id="cd24138">
    <property type="entry name" value="TtcA-like"/>
    <property type="match status" value="1"/>
</dbReference>
<keyword evidence="16" id="KW-1185">Reference proteome</keyword>
<keyword evidence="3 13" id="KW-0820">tRNA-binding</keyword>
<dbReference type="SUPFAM" id="SSF52402">
    <property type="entry name" value="Adenine nucleotide alpha hydrolases-like"/>
    <property type="match status" value="1"/>
</dbReference>
<keyword evidence="7 13" id="KW-0547">Nucleotide-binding</keyword>
<reference evidence="16" key="1">
    <citation type="journal article" date="2019" name="Int. J. Syst. Evol. Microbiol.">
        <title>The Global Catalogue of Microorganisms (GCM) 10K type strain sequencing project: providing services to taxonomists for standard genome sequencing and annotation.</title>
        <authorList>
            <consortium name="The Broad Institute Genomics Platform"/>
            <consortium name="The Broad Institute Genome Sequencing Center for Infectious Disease"/>
            <person name="Wu L."/>
            <person name="Ma J."/>
        </authorList>
    </citation>
    <scope>NUCLEOTIDE SEQUENCE [LARGE SCALE GENOMIC DNA]</scope>
    <source>
        <strain evidence="16">NBRC 102030</strain>
    </source>
</reference>
<comment type="similarity">
    <text evidence="13">Belongs to the TtcA family.</text>
</comment>
<evidence type="ECO:0000256" key="2">
    <source>
        <dbReference type="ARBA" id="ARBA00022490"/>
    </source>
</evidence>
<dbReference type="InterPro" id="IPR014729">
    <property type="entry name" value="Rossmann-like_a/b/a_fold"/>
</dbReference>
<dbReference type="HAMAP" id="MF_01850">
    <property type="entry name" value="TtcA"/>
    <property type="match status" value="1"/>
</dbReference>
<evidence type="ECO:0000256" key="3">
    <source>
        <dbReference type="ARBA" id="ARBA00022555"/>
    </source>
</evidence>
<dbReference type="EMBL" id="BSUY01000001">
    <property type="protein sequence ID" value="GMA82233.1"/>
    <property type="molecule type" value="Genomic_DNA"/>
</dbReference>
<feature type="domain" description="tRNA(Ile)-lysidine/2-thiocytidine synthase N-terminal" evidence="14">
    <location>
        <begin position="58"/>
        <end position="220"/>
    </location>
</feature>
<comment type="function">
    <text evidence="13">Catalyzes the ATP-dependent 2-thiolation of cytidine in position 32 of tRNA, to form 2-thiocytidine (s(2)C32). The sulfur atoms are provided by the cysteine/cysteine desulfurase (IscS) system.</text>
</comment>
<evidence type="ECO:0000313" key="16">
    <source>
        <dbReference type="Proteomes" id="UP001157046"/>
    </source>
</evidence>
<evidence type="ECO:0000256" key="10">
    <source>
        <dbReference type="ARBA" id="ARBA00022884"/>
    </source>
</evidence>
<keyword evidence="9 13" id="KW-0460">Magnesium</keyword>
<accession>A0ABQ6J431</accession>
<organism evidence="15 16">
    <name type="scientific">Shewanella glacialipiscicola</name>
    <dbReference type="NCBI Taxonomy" id="614069"/>
    <lineage>
        <taxon>Bacteria</taxon>
        <taxon>Pseudomonadati</taxon>
        <taxon>Pseudomonadota</taxon>
        <taxon>Gammaproteobacteria</taxon>
        <taxon>Alteromonadales</taxon>
        <taxon>Shewanellaceae</taxon>
        <taxon>Shewanella</taxon>
    </lineage>
</organism>
<comment type="subcellular location">
    <subcellularLocation>
        <location evidence="13">Cytoplasm</location>
    </subcellularLocation>
</comment>
<feature type="binding site" evidence="13">
    <location>
        <position position="229"/>
    </location>
    <ligand>
        <name>[4Fe-4S] cluster</name>
        <dbReference type="ChEBI" id="CHEBI:49883"/>
    </ligand>
</feature>
<evidence type="ECO:0000256" key="12">
    <source>
        <dbReference type="ARBA" id="ARBA00023014"/>
    </source>
</evidence>
<comment type="miscellaneous">
    <text evidence="13">The thiolation reaction likely consists of two steps: a first activation step by ATP to form an adenylated intermediate of the target base of tRNA, and a second nucleophilic substitution step of the sulfur (S) atom supplied by the hydrosulfide attached to the Fe-S cluster.</text>
</comment>
<comment type="caution">
    <text evidence="15">The sequence shown here is derived from an EMBL/GenBank/DDBJ whole genome shotgun (WGS) entry which is preliminary data.</text>
</comment>
<keyword evidence="12 13" id="KW-0411">Iron-sulfur</keyword>
<evidence type="ECO:0000259" key="14">
    <source>
        <dbReference type="Pfam" id="PF01171"/>
    </source>
</evidence>
<dbReference type="EC" id="2.8.1.-" evidence="13"/>
<dbReference type="Gene3D" id="3.40.50.620">
    <property type="entry name" value="HUPs"/>
    <property type="match status" value="1"/>
</dbReference>
<proteinExistence type="inferred from homology"/>
<feature type="binding site" evidence="13">
    <location>
        <position position="138"/>
    </location>
    <ligand>
        <name>[4Fe-4S] cluster</name>
        <dbReference type="ChEBI" id="CHEBI:49883"/>
    </ligand>
</feature>
<dbReference type="PANTHER" id="PTHR43686">
    <property type="entry name" value="SULFURTRANSFERASE-RELATED"/>
    <property type="match status" value="1"/>
</dbReference>
<keyword evidence="10 13" id="KW-0694">RNA-binding</keyword>
<sequence>MLLGAFLCLKLCLKLRQIQCLKNYQKNTTRLNKLQKRLRREVGSAIADYNMIEDGDKIMCCLSGGKDSYAMLDILMNLQQRAPIQFEIIAVNLDQKQPGFPEHVLPAYLDQLNVPYHILEKDTYSIVKDKIPEGKTTCSLCSRLRRGTLYSFAQRIGATKIALGHHRDDIIETLFLNMFFGGRMKAMPAKLLSDDGANVVIRPLAYCREKDLEEYASLKEFPIIPCNLCGSQENLKRAAVKDMLNQWDRQYPGRIETIFTAMQNTAPSQGVDREQFDFVSLKRDPDAPMRGDVAAEANLPAFDFLNIVENGHINLDATKRIEIVQTYKA</sequence>
<gene>
    <name evidence="13 15" type="primary">ttcA</name>
    <name evidence="15" type="ORF">GCM10025855_17660</name>
</gene>
<evidence type="ECO:0000256" key="7">
    <source>
        <dbReference type="ARBA" id="ARBA00022741"/>
    </source>
</evidence>
<keyword evidence="5 13" id="KW-0819">tRNA processing</keyword>
<evidence type="ECO:0000256" key="4">
    <source>
        <dbReference type="ARBA" id="ARBA00022679"/>
    </source>
</evidence>
<evidence type="ECO:0000256" key="8">
    <source>
        <dbReference type="ARBA" id="ARBA00022840"/>
    </source>
</evidence>
<evidence type="ECO:0000256" key="6">
    <source>
        <dbReference type="ARBA" id="ARBA00022723"/>
    </source>
</evidence>
<keyword evidence="2 13" id="KW-0963">Cytoplasm</keyword>